<reference evidence="1 2" key="1">
    <citation type="submission" date="2024-12" db="EMBL/GenBank/DDBJ databases">
        <title>The unique morphological basis and parallel evolutionary history of personate flowers in Penstemon.</title>
        <authorList>
            <person name="Depatie T.H."/>
            <person name="Wessinger C.A."/>
        </authorList>
    </citation>
    <scope>NUCLEOTIDE SEQUENCE [LARGE SCALE GENOMIC DNA]</scope>
    <source>
        <strain evidence="1">WTNN_2</strain>
        <tissue evidence="1">Leaf</tissue>
    </source>
</reference>
<comment type="caution">
    <text evidence="1">The sequence shown here is derived from an EMBL/GenBank/DDBJ whole genome shotgun (WGS) entry which is preliminary data.</text>
</comment>
<gene>
    <name evidence="1" type="ORF">ACJIZ3_010956</name>
</gene>
<keyword evidence="2" id="KW-1185">Reference proteome</keyword>
<dbReference type="AlphaFoldDB" id="A0ABD3UHT1"/>
<protein>
    <submittedName>
        <fullName evidence="1">Uncharacterized protein</fullName>
    </submittedName>
</protein>
<name>A0ABD3UHT1_9LAMI</name>
<organism evidence="1 2">
    <name type="scientific">Penstemon smallii</name>
    <dbReference type="NCBI Taxonomy" id="265156"/>
    <lineage>
        <taxon>Eukaryota</taxon>
        <taxon>Viridiplantae</taxon>
        <taxon>Streptophyta</taxon>
        <taxon>Embryophyta</taxon>
        <taxon>Tracheophyta</taxon>
        <taxon>Spermatophyta</taxon>
        <taxon>Magnoliopsida</taxon>
        <taxon>eudicotyledons</taxon>
        <taxon>Gunneridae</taxon>
        <taxon>Pentapetalae</taxon>
        <taxon>asterids</taxon>
        <taxon>lamiids</taxon>
        <taxon>Lamiales</taxon>
        <taxon>Plantaginaceae</taxon>
        <taxon>Cheloneae</taxon>
        <taxon>Penstemon</taxon>
    </lineage>
</organism>
<dbReference type="EMBL" id="JBJXBP010000001">
    <property type="protein sequence ID" value="KAL3849074.1"/>
    <property type="molecule type" value="Genomic_DNA"/>
</dbReference>
<proteinExistence type="predicted"/>
<sequence length="69" mass="8024">MKLHCFGRKLFHSSPFFDSISTPFPKIKGCSVVPLNTLSKFNNAIETVSIIYSPIKFLQTFQTLNFFYW</sequence>
<evidence type="ECO:0000313" key="1">
    <source>
        <dbReference type="EMBL" id="KAL3849074.1"/>
    </source>
</evidence>
<dbReference type="Proteomes" id="UP001634393">
    <property type="component" value="Unassembled WGS sequence"/>
</dbReference>
<accession>A0ABD3UHT1</accession>
<evidence type="ECO:0000313" key="2">
    <source>
        <dbReference type="Proteomes" id="UP001634393"/>
    </source>
</evidence>